<dbReference type="Pfam" id="PF10502">
    <property type="entry name" value="Peptidase_S26"/>
    <property type="match status" value="1"/>
</dbReference>
<name>A0ABR5ADS5_9BACL</name>
<dbReference type="PROSITE" id="PS00761">
    <property type="entry name" value="SPASE_I_3"/>
    <property type="match status" value="1"/>
</dbReference>
<keyword evidence="5 6" id="KW-0378">Hydrolase</keyword>
<comment type="similarity">
    <text evidence="3 6">Belongs to the peptidase S26 family.</text>
</comment>
<evidence type="ECO:0000259" key="7">
    <source>
        <dbReference type="Pfam" id="PF10502"/>
    </source>
</evidence>
<dbReference type="EC" id="3.4.21.89" evidence="4 6"/>
<comment type="caution">
    <text evidence="8">The sequence shown here is derived from an EMBL/GenBank/DDBJ whole genome shotgun (WGS) entry which is preliminary data.</text>
</comment>
<dbReference type="InterPro" id="IPR036286">
    <property type="entry name" value="LexA/Signal_pep-like_sf"/>
</dbReference>
<dbReference type="Proteomes" id="UP000031967">
    <property type="component" value="Unassembled WGS sequence"/>
</dbReference>
<organism evidence="8 9">
    <name type="scientific">Gordoniibacillus kamchatkensis</name>
    <dbReference type="NCBI Taxonomy" id="1590651"/>
    <lineage>
        <taxon>Bacteria</taxon>
        <taxon>Bacillati</taxon>
        <taxon>Bacillota</taxon>
        <taxon>Bacilli</taxon>
        <taxon>Bacillales</taxon>
        <taxon>Paenibacillaceae</taxon>
        <taxon>Gordoniibacillus</taxon>
    </lineage>
</organism>
<comment type="subcellular location">
    <subcellularLocation>
        <location evidence="2">Cell membrane</location>
        <topology evidence="2">Single-pass type II membrane protein</topology>
    </subcellularLocation>
    <subcellularLocation>
        <location evidence="6">Membrane</location>
        <topology evidence="6">Single-pass type II membrane protein</topology>
    </subcellularLocation>
</comment>
<accession>A0ABR5ADS5</accession>
<sequence>MKLLWKWIREWVPSLAIAIVVALLVNTYVAQAVKVPTGSMLPTIQLNDRFIVEKAPLASGHLSFGDIVVFYPPLANNGSPAVKNSALLTGICGALDILDGCPELYVKRLIGLPGDTIEVKDGALYRNGAKVEEPYVKQKMTYTFGPVKVPDDHYLFLGDNRNSSYDSHLWPTTPFVDKKDIVGKVVFRMFPFNHLGTVS</sequence>
<dbReference type="CDD" id="cd06530">
    <property type="entry name" value="S26_SPase_I"/>
    <property type="match status" value="1"/>
</dbReference>
<reference evidence="8 9" key="1">
    <citation type="submission" date="2014-12" db="EMBL/GenBank/DDBJ databases">
        <title>Draft genome sequence of Paenibacillus kamchatkensis strain B-2647.</title>
        <authorList>
            <person name="Karlyshev A.V."/>
            <person name="Kudryashova E.B."/>
        </authorList>
    </citation>
    <scope>NUCLEOTIDE SEQUENCE [LARGE SCALE GENOMIC DNA]</scope>
    <source>
        <strain evidence="8 9">VKM B-2647</strain>
    </source>
</reference>
<dbReference type="NCBIfam" id="TIGR02227">
    <property type="entry name" value="sigpep_I_bact"/>
    <property type="match status" value="1"/>
</dbReference>
<feature type="domain" description="Peptidase S26" evidence="7">
    <location>
        <begin position="8"/>
        <end position="190"/>
    </location>
</feature>
<keyword evidence="9" id="KW-1185">Reference proteome</keyword>
<evidence type="ECO:0000256" key="2">
    <source>
        <dbReference type="ARBA" id="ARBA00004401"/>
    </source>
</evidence>
<dbReference type="InterPro" id="IPR019758">
    <property type="entry name" value="Pept_S26A_signal_pept_1_CS"/>
</dbReference>
<evidence type="ECO:0000313" key="9">
    <source>
        <dbReference type="Proteomes" id="UP000031967"/>
    </source>
</evidence>
<dbReference type="Gene3D" id="2.10.109.10">
    <property type="entry name" value="Umud Fragment, subunit A"/>
    <property type="match status" value="1"/>
</dbReference>
<proteinExistence type="inferred from homology"/>
<dbReference type="PROSITE" id="PS00760">
    <property type="entry name" value="SPASE_I_2"/>
    <property type="match status" value="1"/>
</dbReference>
<dbReference type="PANTHER" id="PTHR43390">
    <property type="entry name" value="SIGNAL PEPTIDASE I"/>
    <property type="match status" value="1"/>
</dbReference>
<dbReference type="RefSeq" id="WP_041049691.1">
    <property type="nucleotide sequence ID" value="NZ_JXAK01000042.1"/>
</dbReference>
<comment type="catalytic activity">
    <reaction evidence="1 6">
        <text>Cleavage of hydrophobic, N-terminal signal or leader sequences from secreted and periplasmic proteins.</text>
        <dbReference type="EC" id="3.4.21.89"/>
    </reaction>
</comment>
<dbReference type="SUPFAM" id="SSF51306">
    <property type="entry name" value="LexA/Signal peptidase"/>
    <property type="match status" value="1"/>
</dbReference>
<dbReference type="InterPro" id="IPR019533">
    <property type="entry name" value="Peptidase_S26"/>
</dbReference>
<evidence type="ECO:0000256" key="4">
    <source>
        <dbReference type="ARBA" id="ARBA00013208"/>
    </source>
</evidence>
<evidence type="ECO:0000256" key="3">
    <source>
        <dbReference type="ARBA" id="ARBA00009370"/>
    </source>
</evidence>
<gene>
    <name evidence="8" type="ORF">SD70_21915</name>
</gene>
<dbReference type="InterPro" id="IPR019757">
    <property type="entry name" value="Pept_S26A_signal_pept_1_Lys-AS"/>
</dbReference>
<dbReference type="PRINTS" id="PR00727">
    <property type="entry name" value="LEADERPTASE"/>
</dbReference>
<evidence type="ECO:0000256" key="1">
    <source>
        <dbReference type="ARBA" id="ARBA00000677"/>
    </source>
</evidence>
<evidence type="ECO:0000256" key="5">
    <source>
        <dbReference type="ARBA" id="ARBA00022801"/>
    </source>
</evidence>
<evidence type="ECO:0000313" key="8">
    <source>
        <dbReference type="EMBL" id="KIL39193.1"/>
    </source>
</evidence>
<dbReference type="InterPro" id="IPR000223">
    <property type="entry name" value="Pept_S26A_signal_pept_1"/>
</dbReference>
<evidence type="ECO:0000256" key="6">
    <source>
        <dbReference type="RuleBase" id="RU362042"/>
    </source>
</evidence>
<protein>
    <recommendedName>
        <fullName evidence="4 6">Signal peptidase I</fullName>
        <ecNumber evidence="4 6">3.4.21.89</ecNumber>
    </recommendedName>
</protein>
<keyword evidence="6" id="KW-0645">Protease</keyword>
<dbReference type="PANTHER" id="PTHR43390:SF1">
    <property type="entry name" value="CHLOROPLAST PROCESSING PEPTIDASE"/>
    <property type="match status" value="1"/>
</dbReference>
<dbReference type="EMBL" id="JXAK01000042">
    <property type="protein sequence ID" value="KIL39193.1"/>
    <property type="molecule type" value="Genomic_DNA"/>
</dbReference>